<comment type="catalytic activity">
    <reaction evidence="7 9 10">
        <text>2-(2-carboxy-4-methylthiazol-5-yl)ethyl phosphate + 4-amino-2-methyl-5-(diphosphooxymethyl)pyrimidine + 2 H(+) = thiamine phosphate + CO2 + diphosphate</text>
        <dbReference type="Rhea" id="RHEA:47848"/>
        <dbReference type="ChEBI" id="CHEBI:15378"/>
        <dbReference type="ChEBI" id="CHEBI:16526"/>
        <dbReference type="ChEBI" id="CHEBI:33019"/>
        <dbReference type="ChEBI" id="CHEBI:37575"/>
        <dbReference type="ChEBI" id="CHEBI:57841"/>
        <dbReference type="ChEBI" id="CHEBI:62890"/>
        <dbReference type="EC" id="2.5.1.3"/>
    </reaction>
</comment>
<feature type="binding site" evidence="9">
    <location>
        <begin position="171"/>
        <end position="175"/>
    </location>
    <ligand>
        <name>4-amino-2-methyl-5-(diphosphooxymethyl)pyrimidine</name>
        <dbReference type="ChEBI" id="CHEBI:57841"/>
    </ligand>
</feature>
<keyword evidence="5 9" id="KW-0784">Thiamine biosynthesis</keyword>
<comment type="pathway">
    <text evidence="1 9 11">Cofactor biosynthesis; thiamine diphosphate biosynthesis; thiamine phosphate from 4-amino-2-methyl-5-diphosphomethylpyrimidine and 4-methyl-5-(2-phosphoethyl)-thiazole: step 1/1.</text>
</comment>
<name>A0ABY3PK40_9CYAN</name>
<dbReference type="InterPro" id="IPR013785">
    <property type="entry name" value="Aldolase_TIM"/>
</dbReference>
<keyword evidence="15" id="KW-1185">Reference proteome</keyword>
<dbReference type="InterPro" id="IPR041397">
    <property type="entry name" value="ThiD2"/>
</dbReference>
<feature type="binding site" evidence="9">
    <location>
        <position position="298"/>
    </location>
    <ligand>
        <name>2-[(2R,5Z)-2-carboxy-4-methylthiazol-5(2H)-ylidene]ethyl phosphate</name>
        <dbReference type="ChEBI" id="CHEBI:62899"/>
    </ligand>
</feature>
<evidence type="ECO:0000256" key="11">
    <source>
        <dbReference type="RuleBase" id="RU004253"/>
    </source>
</evidence>
<evidence type="ECO:0000256" key="9">
    <source>
        <dbReference type="HAMAP-Rule" id="MF_01327"/>
    </source>
</evidence>
<feature type="binding site" evidence="9">
    <location>
        <position position="242"/>
    </location>
    <ligand>
        <name>4-amino-2-methyl-5-(diphosphooxymethyl)pyrimidine</name>
        <dbReference type="ChEBI" id="CHEBI:57841"/>
    </ligand>
</feature>
<dbReference type="InterPro" id="IPR022998">
    <property type="entry name" value="ThiamineP_synth_TenI"/>
</dbReference>
<dbReference type="Proteomes" id="UP001054846">
    <property type="component" value="Chromosome"/>
</dbReference>
<comment type="similarity">
    <text evidence="9 10">Belongs to the thiamine-phosphate synthase family.</text>
</comment>
<dbReference type="RefSeq" id="WP_418886916.1">
    <property type="nucleotide sequence ID" value="NZ_CP063845.1"/>
</dbReference>
<feature type="binding site" evidence="9">
    <location>
        <position position="223"/>
    </location>
    <ligand>
        <name>Mg(2+)</name>
        <dbReference type="ChEBI" id="CHEBI:18420"/>
    </ligand>
</feature>
<evidence type="ECO:0000313" key="14">
    <source>
        <dbReference type="EMBL" id="UFP94030.1"/>
    </source>
</evidence>
<dbReference type="Pfam" id="PF17792">
    <property type="entry name" value="ThiD2"/>
    <property type="match status" value="1"/>
</dbReference>
<accession>A0ABY3PK40</accession>
<dbReference type="InterPro" id="IPR034291">
    <property type="entry name" value="TMP_synthase"/>
</dbReference>
<feature type="domain" description="ThiD2" evidence="13">
    <location>
        <begin position="11"/>
        <end position="129"/>
    </location>
</feature>
<evidence type="ECO:0000256" key="4">
    <source>
        <dbReference type="ARBA" id="ARBA00022842"/>
    </source>
</evidence>
<evidence type="ECO:0000256" key="2">
    <source>
        <dbReference type="ARBA" id="ARBA00022679"/>
    </source>
</evidence>
<comment type="catalytic activity">
    <reaction evidence="8 9 10">
        <text>2-[(2R,5Z)-2-carboxy-4-methylthiazol-5(2H)-ylidene]ethyl phosphate + 4-amino-2-methyl-5-(diphosphooxymethyl)pyrimidine + 2 H(+) = thiamine phosphate + CO2 + diphosphate</text>
        <dbReference type="Rhea" id="RHEA:47844"/>
        <dbReference type="ChEBI" id="CHEBI:15378"/>
        <dbReference type="ChEBI" id="CHEBI:16526"/>
        <dbReference type="ChEBI" id="CHEBI:33019"/>
        <dbReference type="ChEBI" id="CHEBI:37575"/>
        <dbReference type="ChEBI" id="CHEBI:57841"/>
        <dbReference type="ChEBI" id="CHEBI:62899"/>
        <dbReference type="EC" id="2.5.1.3"/>
    </reaction>
</comment>
<dbReference type="EMBL" id="CP063845">
    <property type="protein sequence ID" value="UFP94030.1"/>
    <property type="molecule type" value="Genomic_DNA"/>
</dbReference>
<dbReference type="PANTHER" id="PTHR20857:SF15">
    <property type="entry name" value="THIAMINE-PHOSPHATE SYNTHASE"/>
    <property type="match status" value="1"/>
</dbReference>
<feature type="region of interest" description="Thiamine-phosphate synthase" evidence="9">
    <location>
        <begin position="124"/>
        <end position="341"/>
    </location>
</feature>
<dbReference type="CDD" id="cd00564">
    <property type="entry name" value="TMP_TenI"/>
    <property type="match status" value="1"/>
</dbReference>
<dbReference type="NCBIfam" id="NF002727">
    <property type="entry name" value="PRK02615.1"/>
    <property type="match status" value="1"/>
</dbReference>
<evidence type="ECO:0000256" key="5">
    <source>
        <dbReference type="ARBA" id="ARBA00022977"/>
    </source>
</evidence>
<feature type="region of interest" description="Unknown" evidence="9">
    <location>
        <begin position="1"/>
        <end position="123"/>
    </location>
</feature>
<dbReference type="EC" id="2.5.1.3" evidence="9"/>
<evidence type="ECO:0000256" key="1">
    <source>
        <dbReference type="ARBA" id="ARBA00005165"/>
    </source>
</evidence>
<dbReference type="Pfam" id="PF02581">
    <property type="entry name" value="TMP-TENI"/>
    <property type="match status" value="1"/>
</dbReference>
<evidence type="ECO:0000313" key="15">
    <source>
        <dbReference type="Proteomes" id="UP001054846"/>
    </source>
</evidence>
<dbReference type="PIRSF" id="PIRSF000512">
    <property type="entry name" value="TMP_PPase_Cyanobac_prd"/>
    <property type="match status" value="1"/>
</dbReference>
<feature type="domain" description="Thiamine phosphate synthase/TenI" evidence="12">
    <location>
        <begin position="145"/>
        <end position="321"/>
    </location>
</feature>
<sequence length="341" mass="36950">MAVVEEQAVLKILDANLDRAREGVRVVEEWLRFGGGPGASLAECKALRQQLGRFHTDRLRAARDTPHDPGTGLDHPDEGVRSSTLDVVRVNFARIQEALRVLEEYAKLAEPDLAAAAKAWRYRVYTLESVATGSDLRTRLAAARLYLVTSPHPDLVEIVERSLAAGLPLVQLREKEAPARDVLDIALRLRDVTLRHGALLIVNDRVDLALACGADGVHLGQEDLPLARARALMGPRLLIGQSTHAPAEAQQAVAGGADYLGVGPVYATPTKEGRTPVGLAYVRYCREHSERPGFAIGGIDRSNLEAVIAAGAERVAVVRAIMAAEDPGRTTAWFLERLNRG</sequence>
<dbReference type="NCBIfam" id="TIGR00693">
    <property type="entry name" value="thiE"/>
    <property type="match status" value="1"/>
</dbReference>
<evidence type="ECO:0000256" key="6">
    <source>
        <dbReference type="ARBA" id="ARBA00047334"/>
    </source>
</evidence>
<keyword evidence="2 9" id="KW-0808">Transferase</keyword>
<evidence type="ECO:0000256" key="7">
    <source>
        <dbReference type="ARBA" id="ARBA00047851"/>
    </source>
</evidence>
<keyword evidence="4 9" id="KW-0460">Magnesium</keyword>
<proteinExistence type="inferred from homology"/>
<gene>
    <name evidence="9" type="primary">thiE</name>
    <name evidence="14" type="ORF">ISF26_20045</name>
</gene>
<feature type="binding site" evidence="9">
    <location>
        <position position="203"/>
    </location>
    <ligand>
        <name>4-amino-2-methyl-5-(diphosphooxymethyl)pyrimidine</name>
        <dbReference type="ChEBI" id="CHEBI:57841"/>
    </ligand>
</feature>
<dbReference type="HAMAP" id="MF_01327">
    <property type="entry name" value="TMP_synthase_cyanobact"/>
    <property type="match status" value="1"/>
</dbReference>
<comment type="cofactor">
    <cofactor evidence="9">
        <name>Mg(2+)</name>
        <dbReference type="ChEBI" id="CHEBI:18420"/>
    </cofactor>
    <text evidence="9">Binds 1 Mg(2+) ion per subunit.</text>
</comment>
<evidence type="ECO:0000256" key="8">
    <source>
        <dbReference type="ARBA" id="ARBA00047883"/>
    </source>
</evidence>
<feature type="binding site" evidence="9">
    <location>
        <position position="204"/>
    </location>
    <ligand>
        <name>Mg(2+)</name>
        <dbReference type="ChEBI" id="CHEBI:18420"/>
    </ligand>
</feature>
<feature type="binding site" evidence="9">
    <location>
        <position position="271"/>
    </location>
    <ligand>
        <name>4-amino-2-methyl-5-(diphosphooxymethyl)pyrimidine</name>
        <dbReference type="ChEBI" id="CHEBI:57841"/>
    </ligand>
</feature>
<dbReference type="GO" id="GO:0004789">
    <property type="term" value="F:thiamine-phosphate diphosphorylase activity"/>
    <property type="evidence" value="ECO:0007669"/>
    <property type="project" value="UniProtKB-EC"/>
</dbReference>
<dbReference type="PANTHER" id="PTHR20857">
    <property type="entry name" value="THIAMINE-PHOSPHATE PYROPHOSPHORYLASE"/>
    <property type="match status" value="1"/>
</dbReference>
<organism evidence="14 15">
    <name type="scientific">Gloeobacter morelensis MG652769</name>
    <dbReference type="NCBI Taxonomy" id="2781736"/>
    <lineage>
        <taxon>Bacteria</taxon>
        <taxon>Bacillati</taxon>
        <taxon>Cyanobacteriota</taxon>
        <taxon>Cyanophyceae</taxon>
        <taxon>Gloeobacterales</taxon>
        <taxon>Gloeobacteraceae</taxon>
        <taxon>Gloeobacter</taxon>
        <taxon>Gloeobacter morelensis</taxon>
    </lineage>
</organism>
<evidence type="ECO:0000259" key="12">
    <source>
        <dbReference type="Pfam" id="PF02581"/>
    </source>
</evidence>
<dbReference type="HAMAP" id="MF_00097">
    <property type="entry name" value="TMP_synthase"/>
    <property type="match status" value="1"/>
</dbReference>
<evidence type="ECO:0000256" key="10">
    <source>
        <dbReference type="RuleBase" id="RU003826"/>
    </source>
</evidence>
<dbReference type="SUPFAM" id="SSF51391">
    <property type="entry name" value="Thiamin phosphate synthase"/>
    <property type="match status" value="1"/>
</dbReference>
<evidence type="ECO:0000256" key="3">
    <source>
        <dbReference type="ARBA" id="ARBA00022723"/>
    </source>
</evidence>
<feature type="binding site" evidence="9">
    <location>
        <begin position="268"/>
        <end position="270"/>
    </location>
    <ligand>
        <name>2-[(2R,5Z)-2-carboxy-4-methylthiazol-5(2H)-ylidene]ethyl phosphate</name>
        <dbReference type="ChEBI" id="CHEBI:62899"/>
    </ligand>
</feature>
<evidence type="ECO:0000259" key="13">
    <source>
        <dbReference type="Pfam" id="PF17792"/>
    </source>
</evidence>
<dbReference type="InterPro" id="IPR016229">
    <property type="entry name" value="TMP_synthase_cyanobac_bac"/>
</dbReference>
<reference evidence="14 15" key="1">
    <citation type="journal article" date="2021" name="Genome Biol. Evol.">
        <title>Complete Genome Sequencing of a Novel Gloeobacter Species from a Waterfall Cave in Mexico.</title>
        <authorList>
            <person name="Saw J.H."/>
            <person name="Cardona T."/>
            <person name="Montejano G."/>
        </authorList>
    </citation>
    <scope>NUCLEOTIDE SEQUENCE [LARGE SCALE GENOMIC DNA]</scope>
    <source>
        <strain evidence="14">MG652769</strain>
    </source>
</reference>
<protein>
    <recommendedName>
        <fullName evidence="9">Thiamine-phosphate synthase</fullName>
        <shortName evidence="9">TP synthase</shortName>
        <shortName evidence="9">TPS</shortName>
        <ecNumber evidence="9">2.5.1.3</ecNumber>
    </recommendedName>
    <alternativeName>
        <fullName evidence="9">Thiamine-phosphate pyrophosphorylase</fullName>
        <shortName evidence="9">TMP pyrophosphorylase</shortName>
        <shortName evidence="9">TMP-PPase</shortName>
    </alternativeName>
</protein>
<comment type="catalytic activity">
    <reaction evidence="6 9 10">
        <text>4-methyl-5-(2-phosphooxyethyl)-thiazole + 4-amino-2-methyl-5-(diphosphooxymethyl)pyrimidine + H(+) = thiamine phosphate + diphosphate</text>
        <dbReference type="Rhea" id="RHEA:22328"/>
        <dbReference type="ChEBI" id="CHEBI:15378"/>
        <dbReference type="ChEBI" id="CHEBI:33019"/>
        <dbReference type="ChEBI" id="CHEBI:37575"/>
        <dbReference type="ChEBI" id="CHEBI:57841"/>
        <dbReference type="ChEBI" id="CHEBI:58296"/>
        <dbReference type="EC" id="2.5.1.3"/>
    </reaction>
</comment>
<comment type="function">
    <text evidence="9">Condenses 4-methyl-5-(beta-hydroxyethyl)thiazole monophosphate (THZ-P) and 2-methyl-4-amino-5-hydroxymethyl pyrimidine pyrophosphate (HMP-PP) to form thiamine monophosphate (TMP).</text>
</comment>
<dbReference type="Gene3D" id="3.20.20.70">
    <property type="entry name" value="Aldolase class I"/>
    <property type="match status" value="1"/>
</dbReference>
<dbReference type="InterPro" id="IPR036206">
    <property type="entry name" value="ThiamineP_synth_sf"/>
</dbReference>
<keyword evidence="3 9" id="KW-0479">Metal-binding</keyword>